<evidence type="ECO:0000313" key="5">
    <source>
        <dbReference type="EMBL" id="MCW2305881.1"/>
    </source>
</evidence>
<evidence type="ECO:0000256" key="1">
    <source>
        <dbReference type="ARBA" id="ARBA00023015"/>
    </source>
</evidence>
<protein>
    <submittedName>
        <fullName evidence="5">GntR family transcriptional regulator of vanillate catabolism</fullName>
    </submittedName>
</protein>
<accession>A0ABT3H6C8</accession>
<dbReference type="InterPro" id="IPR011711">
    <property type="entry name" value="GntR_C"/>
</dbReference>
<dbReference type="InterPro" id="IPR000524">
    <property type="entry name" value="Tscrpt_reg_HTH_GntR"/>
</dbReference>
<feature type="domain" description="HTH gntR-type" evidence="4">
    <location>
        <begin position="12"/>
        <end position="79"/>
    </location>
</feature>
<dbReference type="InterPro" id="IPR036388">
    <property type="entry name" value="WH-like_DNA-bd_sf"/>
</dbReference>
<keyword evidence="3" id="KW-0804">Transcription</keyword>
<dbReference type="RefSeq" id="WP_264599562.1">
    <property type="nucleotide sequence ID" value="NZ_JAOQNS010000001.1"/>
</dbReference>
<keyword evidence="6" id="KW-1185">Reference proteome</keyword>
<dbReference type="InterPro" id="IPR008920">
    <property type="entry name" value="TF_FadR/GntR_C"/>
</dbReference>
<keyword evidence="1" id="KW-0805">Transcription regulation</keyword>
<dbReference type="Gene3D" id="1.20.120.530">
    <property type="entry name" value="GntR ligand-binding domain-like"/>
    <property type="match status" value="1"/>
</dbReference>
<dbReference type="CDD" id="cd07377">
    <property type="entry name" value="WHTH_GntR"/>
    <property type="match status" value="1"/>
</dbReference>
<dbReference type="PRINTS" id="PR00035">
    <property type="entry name" value="HTHGNTR"/>
</dbReference>
<organism evidence="5 6">
    <name type="scientific">Rhodobium gokarnense</name>
    <dbReference type="NCBI Taxonomy" id="364296"/>
    <lineage>
        <taxon>Bacteria</taxon>
        <taxon>Pseudomonadati</taxon>
        <taxon>Pseudomonadota</taxon>
        <taxon>Alphaproteobacteria</taxon>
        <taxon>Hyphomicrobiales</taxon>
        <taxon>Rhodobiaceae</taxon>
        <taxon>Rhodobium</taxon>
    </lineage>
</organism>
<dbReference type="EMBL" id="JAOQNS010000001">
    <property type="protein sequence ID" value="MCW2305881.1"/>
    <property type="molecule type" value="Genomic_DNA"/>
</dbReference>
<name>A0ABT3H6C8_9HYPH</name>
<dbReference type="Pfam" id="PF07729">
    <property type="entry name" value="FCD"/>
    <property type="match status" value="1"/>
</dbReference>
<evidence type="ECO:0000259" key="4">
    <source>
        <dbReference type="PROSITE" id="PS50949"/>
    </source>
</evidence>
<reference evidence="6" key="1">
    <citation type="submission" date="2023-07" db="EMBL/GenBank/DDBJ databases">
        <title>Genome sequencing of Purple Non-Sulfur Bacteria from various extreme environments.</title>
        <authorList>
            <person name="Mayer M."/>
        </authorList>
    </citation>
    <scope>NUCLEOTIDE SEQUENCE [LARGE SCALE GENOMIC DNA]</scope>
    <source>
        <strain evidence="6">DSM 17935</strain>
    </source>
</reference>
<evidence type="ECO:0000256" key="3">
    <source>
        <dbReference type="ARBA" id="ARBA00023163"/>
    </source>
</evidence>
<dbReference type="SMART" id="SM00345">
    <property type="entry name" value="HTH_GNTR"/>
    <property type="match status" value="1"/>
</dbReference>
<dbReference type="SUPFAM" id="SSF48008">
    <property type="entry name" value="GntR ligand-binding domain-like"/>
    <property type="match status" value="1"/>
</dbReference>
<dbReference type="PANTHER" id="PTHR43537:SF51">
    <property type="entry name" value="HTH-TYPE TRANSCRIPTIONAL REGULATOR LGOR-RELATED"/>
    <property type="match status" value="1"/>
</dbReference>
<comment type="caution">
    <text evidence="5">The sequence shown here is derived from an EMBL/GenBank/DDBJ whole genome shotgun (WGS) entry which is preliminary data.</text>
</comment>
<dbReference type="InterPro" id="IPR036390">
    <property type="entry name" value="WH_DNA-bd_sf"/>
</dbReference>
<dbReference type="Proteomes" id="UP001209755">
    <property type="component" value="Unassembled WGS sequence"/>
</dbReference>
<dbReference type="Pfam" id="PF00392">
    <property type="entry name" value="GntR"/>
    <property type="match status" value="1"/>
</dbReference>
<dbReference type="SMART" id="SM00895">
    <property type="entry name" value="FCD"/>
    <property type="match status" value="1"/>
</dbReference>
<dbReference type="PROSITE" id="PS50949">
    <property type="entry name" value="HTH_GNTR"/>
    <property type="match status" value="1"/>
</dbReference>
<evidence type="ECO:0000256" key="2">
    <source>
        <dbReference type="ARBA" id="ARBA00023125"/>
    </source>
</evidence>
<proteinExistence type="predicted"/>
<evidence type="ECO:0000313" key="6">
    <source>
        <dbReference type="Proteomes" id="UP001209755"/>
    </source>
</evidence>
<dbReference type="PANTHER" id="PTHR43537">
    <property type="entry name" value="TRANSCRIPTIONAL REGULATOR, GNTR FAMILY"/>
    <property type="match status" value="1"/>
</dbReference>
<keyword evidence="2" id="KW-0238">DNA-binding</keyword>
<gene>
    <name evidence="5" type="ORF">M2319_000197</name>
</gene>
<dbReference type="SUPFAM" id="SSF46785">
    <property type="entry name" value="Winged helix' DNA-binding domain"/>
    <property type="match status" value="1"/>
</dbReference>
<dbReference type="Gene3D" id="1.10.10.10">
    <property type="entry name" value="Winged helix-like DNA-binding domain superfamily/Winged helix DNA-binding domain"/>
    <property type="match status" value="1"/>
</dbReference>
<sequence>MPETATQTPRASGTTDDIVDAVRQLILDGLLAPGEKLKEMELASRFSVSRTPVREALAALENEGLLTYEMHRGYTVRQFSMKDLLESYEMRALLEGHSCRIAAERGLLPELDRQLSQCLDRSEAILDAASALSPEEVKTWHELNIRFHGLLLQAVDSNMFERIARSVYRVPRIFDVVHIASDVESLKRYAKEHRRIYEAIKLRQSQRAEFLMREHVQNGYDIISEAMAAAERNDPRRLIWPHVV</sequence>